<dbReference type="AlphaFoldDB" id="A0AA35VN35"/>
<dbReference type="GO" id="GO:0046872">
    <property type="term" value="F:metal ion binding"/>
    <property type="evidence" value="ECO:0007669"/>
    <property type="project" value="UniProtKB-KW"/>
</dbReference>
<evidence type="ECO:0000256" key="2">
    <source>
        <dbReference type="ARBA" id="ARBA00022801"/>
    </source>
</evidence>
<keyword evidence="1" id="KW-0479">Metal-binding</keyword>
<dbReference type="PANTHER" id="PTHR23422">
    <property type="entry name" value="DIPEPTIDYL PEPTIDASE III-RELATED"/>
    <property type="match status" value="1"/>
</dbReference>
<keyword evidence="4" id="KW-1185">Reference proteome</keyword>
<gene>
    <name evidence="3" type="ORF">LSALG_LOCUS12097</name>
</gene>
<evidence type="ECO:0000256" key="1">
    <source>
        <dbReference type="ARBA" id="ARBA00022723"/>
    </source>
</evidence>
<keyword evidence="2" id="KW-0378">Hydrolase</keyword>
<dbReference type="GO" id="GO:0005737">
    <property type="term" value="C:cytoplasm"/>
    <property type="evidence" value="ECO:0007669"/>
    <property type="project" value="TreeGrafter"/>
</dbReference>
<evidence type="ECO:0000313" key="4">
    <source>
        <dbReference type="Proteomes" id="UP001177003"/>
    </source>
</evidence>
<name>A0AA35VN35_LACSI</name>
<dbReference type="InterPro" id="IPR039461">
    <property type="entry name" value="Peptidase_M49"/>
</dbReference>
<protein>
    <submittedName>
        <fullName evidence="3">Uncharacterized protein</fullName>
    </submittedName>
</protein>
<organism evidence="3 4">
    <name type="scientific">Lactuca saligna</name>
    <name type="common">Willowleaf lettuce</name>
    <dbReference type="NCBI Taxonomy" id="75948"/>
    <lineage>
        <taxon>Eukaryota</taxon>
        <taxon>Viridiplantae</taxon>
        <taxon>Streptophyta</taxon>
        <taxon>Embryophyta</taxon>
        <taxon>Tracheophyta</taxon>
        <taxon>Spermatophyta</taxon>
        <taxon>Magnoliopsida</taxon>
        <taxon>eudicotyledons</taxon>
        <taxon>Gunneridae</taxon>
        <taxon>Pentapetalae</taxon>
        <taxon>asterids</taxon>
        <taxon>campanulids</taxon>
        <taxon>Asterales</taxon>
        <taxon>Asteraceae</taxon>
        <taxon>Cichorioideae</taxon>
        <taxon>Cichorieae</taxon>
        <taxon>Lactucinae</taxon>
        <taxon>Lactuca</taxon>
    </lineage>
</organism>
<proteinExistence type="predicted"/>
<dbReference type="PANTHER" id="PTHR23422:SF9">
    <property type="entry name" value="ZN-DEPENDENT HYDROLASE"/>
    <property type="match status" value="1"/>
</dbReference>
<dbReference type="EMBL" id="OX465078">
    <property type="protein sequence ID" value="CAI9271839.1"/>
    <property type="molecule type" value="Genomic_DNA"/>
</dbReference>
<sequence>MIDDIFHQQVLFCNPSLREWLKGNAYKSHFDKLKWSYYSVNKSPWSCLDENEALLTTADSAIRLLSESTKSVPGWNGIEYKVAFPMKKPSSANFYPSYVDKMVTMLQGYLTLEL</sequence>
<reference evidence="3" key="1">
    <citation type="submission" date="2023-04" db="EMBL/GenBank/DDBJ databases">
        <authorList>
            <person name="Vijverberg K."/>
            <person name="Xiong W."/>
            <person name="Schranz E."/>
        </authorList>
    </citation>
    <scope>NUCLEOTIDE SEQUENCE</scope>
</reference>
<dbReference type="Proteomes" id="UP001177003">
    <property type="component" value="Chromosome 2"/>
</dbReference>
<evidence type="ECO:0000313" key="3">
    <source>
        <dbReference type="EMBL" id="CAI9271839.1"/>
    </source>
</evidence>
<accession>A0AA35VN35</accession>
<dbReference type="GO" id="GO:0008239">
    <property type="term" value="F:dipeptidyl-peptidase activity"/>
    <property type="evidence" value="ECO:0007669"/>
    <property type="project" value="TreeGrafter"/>
</dbReference>